<accession>A0A4Y2QZT8</accession>
<dbReference type="OrthoDB" id="430826at2759"/>
<comment type="caution">
    <text evidence="2">The sequence shown here is derived from an EMBL/GenBank/DDBJ whole genome shotgun (WGS) entry which is preliminary data.</text>
</comment>
<name>A0A4Y2QZT8_ARAVE</name>
<feature type="compositionally biased region" description="Basic and acidic residues" evidence="1">
    <location>
        <begin position="1"/>
        <end position="18"/>
    </location>
</feature>
<dbReference type="AlphaFoldDB" id="A0A4Y2QZT8"/>
<dbReference type="Proteomes" id="UP000499080">
    <property type="component" value="Unassembled WGS sequence"/>
</dbReference>
<gene>
    <name evidence="2" type="ORF">AVEN_105833_1</name>
</gene>
<protein>
    <submittedName>
        <fullName evidence="2">Uncharacterized protein</fullName>
    </submittedName>
</protein>
<evidence type="ECO:0000313" key="3">
    <source>
        <dbReference type="Proteomes" id="UP000499080"/>
    </source>
</evidence>
<evidence type="ECO:0000256" key="1">
    <source>
        <dbReference type="SAM" id="MobiDB-lite"/>
    </source>
</evidence>
<sequence>DADGIRRVAGDTKNEAQRLKGQAGQHSGQVAATDQRMRGFEDEADNDGILSKEALGRANEAKTAAIEAVDKGRNAAAKLDNILDALGKFSIWSHLQSKNLRD</sequence>
<dbReference type="EMBL" id="BGPR01141574">
    <property type="protein sequence ID" value="GBN68736.1"/>
    <property type="molecule type" value="Genomic_DNA"/>
</dbReference>
<reference evidence="2 3" key="1">
    <citation type="journal article" date="2019" name="Sci. Rep.">
        <title>Orb-weaving spider Araneus ventricosus genome elucidates the spidroin gene catalogue.</title>
        <authorList>
            <person name="Kono N."/>
            <person name="Nakamura H."/>
            <person name="Ohtoshi R."/>
            <person name="Moran D.A.P."/>
            <person name="Shinohara A."/>
            <person name="Yoshida Y."/>
            <person name="Fujiwara M."/>
            <person name="Mori M."/>
            <person name="Tomita M."/>
            <person name="Arakawa K."/>
        </authorList>
    </citation>
    <scope>NUCLEOTIDE SEQUENCE [LARGE SCALE GENOMIC DNA]</scope>
</reference>
<feature type="non-terminal residue" evidence="2">
    <location>
        <position position="1"/>
    </location>
</feature>
<organism evidence="2 3">
    <name type="scientific">Araneus ventricosus</name>
    <name type="common">Orbweaver spider</name>
    <name type="synonym">Epeira ventricosa</name>
    <dbReference type="NCBI Taxonomy" id="182803"/>
    <lineage>
        <taxon>Eukaryota</taxon>
        <taxon>Metazoa</taxon>
        <taxon>Ecdysozoa</taxon>
        <taxon>Arthropoda</taxon>
        <taxon>Chelicerata</taxon>
        <taxon>Arachnida</taxon>
        <taxon>Araneae</taxon>
        <taxon>Araneomorphae</taxon>
        <taxon>Entelegynae</taxon>
        <taxon>Araneoidea</taxon>
        <taxon>Araneidae</taxon>
        <taxon>Araneus</taxon>
    </lineage>
</organism>
<feature type="region of interest" description="Disordered" evidence="1">
    <location>
        <begin position="1"/>
        <end position="36"/>
    </location>
</feature>
<evidence type="ECO:0000313" key="2">
    <source>
        <dbReference type="EMBL" id="GBN68736.1"/>
    </source>
</evidence>
<proteinExistence type="predicted"/>
<keyword evidence="3" id="KW-1185">Reference proteome</keyword>